<protein>
    <submittedName>
        <fullName evidence="2">Uncharacterized protein</fullName>
    </submittedName>
</protein>
<dbReference type="EMBL" id="ABJD02000101">
    <property type="protein sequence ID" value="EDU59678.1"/>
    <property type="molecule type" value="Genomic_DNA"/>
</dbReference>
<keyword evidence="1" id="KW-0812">Transmembrane</keyword>
<keyword evidence="1" id="KW-0472">Membrane</keyword>
<evidence type="ECO:0000313" key="2">
    <source>
        <dbReference type="EMBL" id="EDU59678.1"/>
    </source>
</evidence>
<dbReference type="AlphaFoldDB" id="A0AA86YX69"/>
<reference evidence="3" key="2">
    <citation type="submission" date="2008-04" db="EMBL/GenBank/DDBJ databases">
        <title>Draft genome sequence of Providencia stuartii(ATCC 25827).</title>
        <authorList>
            <person name="Sudarsanam P."/>
            <person name="Ley R."/>
            <person name="Guruge J."/>
            <person name="Turnbaugh P.J."/>
            <person name="Mahowald M."/>
            <person name="Liep D."/>
            <person name="Gordon J."/>
        </authorList>
    </citation>
    <scope>NUCLEOTIDE SEQUENCE [LARGE SCALE GENOMIC DNA]</scope>
    <source>
        <strain evidence="3">ATCC 25827</strain>
    </source>
</reference>
<sequence length="68" mass="7886">MQIRFFAQCFQAQNLLGDDGKETTKIRICQEGRFTLASHDRELLLLFKLILAVLTKFIKNLWLGGFLL</sequence>
<accession>A0AA86YX69</accession>
<keyword evidence="1" id="KW-1133">Transmembrane helix</keyword>
<feature type="transmembrane region" description="Helical" evidence="1">
    <location>
        <begin position="43"/>
        <end position="62"/>
    </location>
</feature>
<reference evidence="2 3" key="3">
    <citation type="submission" date="2008-05" db="EMBL/GenBank/DDBJ databases">
        <authorList>
            <person name="Fulton L."/>
            <person name="Clifton S."/>
            <person name="Fulton B."/>
            <person name="Xu J."/>
            <person name="Minx P."/>
            <person name="Pepin K.H."/>
            <person name="Johnson M."/>
            <person name="Thiruvilangam P."/>
            <person name="Bhonagiri V."/>
            <person name="Nash W.E."/>
            <person name="Mardis E.R."/>
            <person name="Wilson R.K."/>
        </authorList>
    </citation>
    <scope>NUCLEOTIDE SEQUENCE [LARGE SCALE GENOMIC DNA]</scope>
    <source>
        <strain evidence="2 3">ATCC 25827</strain>
    </source>
</reference>
<evidence type="ECO:0000256" key="1">
    <source>
        <dbReference type="SAM" id="Phobius"/>
    </source>
</evidence>
<evidence type="ECO:0000313" key="3">
    <source>
        <dbReference type="Proteomes" id="UP000004506"/>
    </source>
</evidence>
<dbReference type="Proteomes" id="UP000004506">
    <property type="component" value="Unassembled WGS sequence"/>
</dbReference>
<organism evidence="2 3">
    <name type="scientific">Providencia stuartii ATCC 25827</name>
    <dbReference type="NCBI Taxonomy" id="471874"/>
    <lineage>
        <taxon>Bacteria</taxon>
        <taxon>Pseudomonadati</taxon>
        <taxon>Pseudomonadota</taxon>
        <taxon>Gammaproteobacteria</taxon>
        <taxon>Enterobacterales</taxon>
        <taxon>Morganellaceae</taxon>
        <taxon>Providencia</taxon>
    </lineage>
</organism>
<gene>
    <name evidence="2" type="ORF">PROSTU_02869</name>
</gene>
<name>A0AA86YX69_PROST</name>
<proteinExistence type="predicted"/>
<comment type="caution">
    <text evidence="2">The sequence shown here is derived from an EMBL/GenBank/DDBJ whole genome shotgun (WGS) entry which is preliminary data.</text>
</comment>
<reference evidence="3" key="1">
    <citation type="submission" date="2008-04" db="EMBL/GenBank/DDBJ databases">
        <title>Draft genome sequence of Providencia stuartii (ATCC 25827).</title>
        <authorList>
            <person name="Sudarsanam P."/>
            <person name="Ley R."/>
            <person name="Guruge J."/>
            <person name="Turnbaugh P.J."/>
            <person name="Mahowald M."/>
            <person name="Liep D."/>
            <person name="Gordon J."/>
        </authorList>
    </citation>
    <scope>NUCLEOTIDE SEQUENCE [LARGE SCALE GENOMIC DNA]</scope>
    <source>
        <strain evidence="3">ATCC 25827</strain>
    </source>
</reference>